<evidence type="ECO:0000313" key="3">
    <source>
        <dbReference type="EMBL" id="MDR7332393.1"/>
    </source>
</evidence>
<gene>
    <name evidence="3" type="ORF">J2X21_001519</name>
</gene>
<dbReference type="PANTHER" id="PTHR12558">
    <property type="entry name" value="CELL DIVISION CYCLE 16,23,27"/>
    <property type="match status" value="1"/>
</dbReference>
<feature type="signal peptide" evidence="2">
    <location>
        <begin position="1"/>
        <end position="23"/>
    </location>
</feature>
<reference evidence="3 4" key="1">
    <citation type="submission" date="2023-07" db="EMBL/GenBank/DDBJ databases">
        <title>Sorghum-associated microbial communities from plants grown in Nebraska, USA.</title>
        <authorList>
            <person name="Schachtman D."/>
        </authorList>
    </citation>
    <scope>NUCLEOTIDE SEQUENCE [LARGE SCALE GENOMIC DNA]</scope>
    <source>
        <strain evidence="3 4">BE316</strain>
    </source>
</reference>
<sequence length="933" mass="100589">MTRLPHTLPALLAALLIATTAQAQDAAKAARFYEDALQRYEKRDIPGAIVQLRNALQADKNQLSVHVLLGKALLANSQPAAAEVAFNDALRLGVNRAEVVVPLAMALSAQGRQPQMLEDPRLLPSGLPPGVRQSLLLERALAQSDLGDVKMALASVLEARALNANDPGSWVAELPLRVRARQFNEALAAADQALKLAPNDAEALYQRGATLHAMGQVTQALATYDKIVQLSPKHADTRLARAGIYVDLDRDADALAEVNELLRLKPRDPRGTYLQALLAERAGRPADTKKSLKALTELLDPVPIEHIRFRPQLLMLNGLAHFGLGELEKARPYLELASRQQAGNPLNKLLAQIALAEPNPGRAADLLEAYVKARPGDGQALQMLASTYMSQGKHDRAASLMQEALKTRDAAEYRTTLGLSLLHSGKDALALDELTKAYAQDPKRTQAGLALATALLRDGQLAKALNVVDGLARANPENATVVMIQAYAKAQAGDHASARAGYEKAMALSPSLLEARLGLARVDIVTRNFDAAHKRLRDMLKTSERNVTILFELALLNEQWGKDDEALKWLESAAEASGPRETQANFALVAWHLRKGAPARALEAAKVLLSKLPDDPQALQAYAAAQAGNGDTTGPKSTLTNASRRAGFDSPRLVDIARQQLLIKDFSGAAYSLEKALSGTPGFVPALALFSSVEMSRGDITKAEQWAQQVVRALPKSPTGYNLLADAATRKGMPAAALDALRKAYDVDKSSQSLSRLIRAHGSYGSFRPAADLAAPWLQKNPNDIGVRSALAETLVRQRDFRAAKGQYEAILKTQPSQLDALNNLANVLIEMNNAEAVEVAERGLKVDARNILLLDTAGWAHHRLGSNDRALQLLRDARLRAPENAAIRYHLAAALAKAGRKSEARDEANAALQSSVNSDTAEDARKLLATLN</sequence>
<dbReference type="NCBIfam" id="TIGR02917">
    <property type="entry name" value="PEP_TPR_lipo"/>
    <property type="match status" value="1"/>
</dbReference>
<feature type="chain" id="PRO_5045331482" evidence="2">
    <location>
        <begin position="24"/>
        <end position="933"/>
    </location>
</feature>
<dbReference type="Gene3D" id="1.25.40.10">
    <property type="entry name" value="Tetratricopeptide repeat domain"/>
    <property type="match status" value="4"/>
</dbReference>
<proteinExistence type="predicted"/>
<keyword evidence="3" id="KW-0449">Lipoprotein</keyword>
<keyword evidence="2" id="KW-0732">Signal</keyword>
<dbReference type="PROSITE" id="PS50005">
    <property type="entry name" value="TPR"/>
    <property type="match status" value="1"/>
</dbReference>
<evidence type="ECO:0000256" key="2">
    <source>
        <dbReference type="SAM" id="SignalP"/>
    </source>
</evidence>
<evidence type="ECO:0000313" key="4">
    <source>
        <dbReference type="Proteomes" id="UP001180825"/>
    </source>
</evidence>
<dbReference type="RefSeq" id="WP_310326824.1">
    <property type="nucleotide sequence ID" value="NZ_JAVDXV010000002.1"/>
</dbReference>
<dbReference type="EMBL" id="JAVDXV010000002">
    <property type="protein sequence ID" value="MDR7332393.1"/>
    <property type="molecule type" value="Genomic_DNA"/>
</dbReference>
<protein>
    <submittedName>
        <fullName evidence="3">PEP-CTERM system TPR-repeat lipoprotein</fullName>
    </submittedName>
</protein>
<feature type="repeat" description="TPR" evidence="1">
    <location>
        <begin position="201"/>
        <end position="234"/>
    </location>
</feature>
<dbReference type="Proteomes" id="UP001180825">
    <property type="component" value="Unassembled WGS sequence"/>
</dbReference>
<comment type="caution">
    <text evidence="3">The sequence shown here is derived from an EMBL/GenBank/DDBJ whole genome shotgun (WGS) entry which is preliminary data.</text>
</comment>
<accession>A0ABU2A5B8</accession>
<organism evidence="3 4">
    <name type="scientific">Roseateles asaccharophilus</name>
    <dbReference type="NCBI Taxonomy" id="582607"/>
    <lineage>
        <taxon>Bacteria</taxon>
        <taxon>Pseudomonadati</taxon>
        <taxon>Pseudomonadota</taxon>
        <taxon>Betaproteobacteria</taxon>
        <taxon>Burkholderiales</taxon>
        <taxon>Sphaerotilaceae</taxon>
        <taxon>Roseateles</taxon>
    </lineage>
</organism>
<dbReference type="InterPro" id="IPR011990">
    <property type="entry name" value="TPR-like_helical_dom_sf"/>
</dbReference>
<name>A0ABU2A5B8_9BURK</name>
<dbReference type="PANTHER" id="PTHR12558:SF13">
    <property type="entry name" value="CELL DIVISION CYCLE PROTEIN 27 HOMOLOG"/>
    <property type="match status" value="1"/>
</dbReference>
<dbReference type="InterPro" id="IPR014266">
    <property type="entry name" value="PEP-CTERM_TPR_PrsT"/>
</dbReference>
<dbReference type="SMART" id="SM00028">
    <property type="entry name" value="TPR"/>
    <property type="match status" value="15"/>
</dbReference>
<evidence type="ECO:0000256" key="1">
    <source>
        <dbReference type="PROSITE-ProRule" id="PRU00339"/>
    </source>
</evidence>
<keyword evidence="1" id="KW-0802">TPR repeat</keyword>
<dbReference type="Pfam" id="PF13432">
    <property type="entry name" value="TPR_16"/>
    <property type="match status" value="5"/>
</dbReference>
<dbReference type="SUPFAM" id="SSF48452">
    <property type="entry name" value="TPR-like"/>
    <property type="match status" value="5"/>
</dbReference>
<keyword evidence="4" id="KW-1185">Reference proteome</keyword>
<dbReference type="InterPro" id="IPR019734">
    <property type="entry name" value="TPR_rpt"/>
</dbReference>
<dbReference type="Pfam" id="PF14559">
    <property type="entry name" value="TPR_19"/>
    <property type="match status" value="2"/>
</dbReference>